<dbReference type="SUPFAM" id="SSF52096">
    <property type="entry name" value="ClpP/crotonase"/>
    <property type="match status" value="1"/>
</dbReference>
<accession>A0A853FAR2</accession>
<dbReference type="GO" id="GO:0006635">
    <property type="term" value="P:fatty acid beta-oxidation"/>
    <property type="evidence" value="ECO:0007669"/>
    <property type="project" value="TreeGrafter"/>
</dbReference>
<dbReference type="GO" id="GO:0016853">
    <property type="term" value="F:isomerase activity"/>
    <property type="evidence" value="ECO:0007669"/>
    <property type="project" value="UniProtKB-KW"/>
</dbReference>
<dbReference type="AlphaFoldDB" id="A0A853FAR2"/>
<dbReference type="PANTHER" id="PTHR11941">
    <property type="entry name" value="ENOYL-COA HYDRATASE-RELATED"/>
    <property type="match status" value="1"/>
</dbReference>
<dbReference type="InterPro" id="IPR001753">
    <property type="entry name" value="Enoyl-CoA_hydra/iso"/>
</dbReference>
<dbReference type="InterPro" id="IPR029045">
    <property type="entry name" value="ClpP/crotonase-like_dom_sf"/>
</dbReference>
<gene>
    <name evidence="1" type="ORF">H0A68_13090</name>
</gene>
<keyword evidence="1" id="KW-0413">Isomerase</keyword>
<dbReference type="PANTHER" id="PTHR11941:SF54">
    <property type="entry name" value="ENOYL-COA HYDRATASE, MITOCHONDRIAL"/>
    <property type="match status" value="1"/>
</dbReference>
<dbReference type="EMBL" id="JACCEW010000004">
    <property type="protein sequence ID" value="NYT37814.1"/>
    <property type="molecule type" value="Genomic_DNA"/>
</dbReference>
<name>A0A853FAR2_9BURK</name>
<dbReference type="Proteomes" id="UP000580517">
    <property type="component" value="Unassembled WGS sequence"/>
</dbReference>
<dbReference type="OrthoDB" id="8640486at2"/>
<dbReference type="CDD" id="cd06558">
    <property type="entry name" value="crotonase-like"/>
    <property type="match status" value="1"/>
</dbReference>
<dbReference type="Gene3D" id="3.90.226.10">
    <property type="entry name" value="2-enoyl-CoA Hydratase, Chain A, domain 1"/>
    <property type="match status" value="1"/>
</dbReference>
<evidence type="ECO:0000313" key="2">
    <source>
        <dbReference type="Proteomes" id="UP000580517"/>
    </source>
</evidence>
<organism evidence="1 2">
    <name type="scientific">Allopusillimonas soli</name>
    <dbReference type="NCBI Taxonomy" id="659016"/>
    <lineage>
        <taxon>Bacteria</taxon>
        <taxon>Pseudomonadati</taxon>
        <taxon>Pseudomonadota</taxon>
        <taxon>Betaproteobacteria</taxon>
        <taxon>Burkholderiales</taxon>
        <taxon>Alcaligenaceae</taxon>
        <taxon>Allopusillimonas</taxon>
    </lineage>
</organism>
<proteinExistence type="predicted"/>
<dbReference type="Pfam" id="PF00378">
    <property type="entry name" value="ECH_1"/>
    <property type="match status" value="1"/>
</dbReference>
<keyword evidence="2" id="KW-1185">Reference proteome</keyword>
<protein>
    <submittedName>
        <fullName evidence="1">Enoyl-CoA hydratase/isomerase family protein</fullName>
    </submittedName>
</protein>
<comment type="caution">
    <text evidence="1">The sequence shown here is derived from an EMBL/GenBank/DDBJ whole genome shotgun (WGS) entry which is preliminary data.</text>
</comment>
<evidence type="ECO:0000313" key="1">
    <source>
        <dbReference type="EMBL" id="NYT37814.1"/>
    </source>
</evidence>
<sequence>MSAQPLNAALRIMRQPDHWVFLLNRPAKRNALSADLVEALLQGVMSALQEDVPLLVFQGEGRNFSAGFDFTDYEEQSEGDLLLRFVRIEMLLETLATAPCMTLALAQGRNYGAGADLFAACRRRICTSDASFRMPGLNFGLVLGSRRLRAIVGEAEALRILGESLSFDAGQARASGFVHDLADEASWGGIIEQAREAAAALDSDTRHRLYAALDGPGASVQRQHDMAALVRSAARPGLKARIGQYLETQKPALAGRTSLATGASDRT</sequence>
<dbReference type="RefSeq" id="WP_129969775.1">
    <property type="nucleotide sequence ID" value="NZ_JACCEW010000004.1"/>
</dbReference>
<reference evidence="1 2" key="1">
    <citation type="submission" date="2020-07" db="EMBL/GenBank/DDBJ databases">
        <title>Taxonomic revisions and descriptions of new bacterial species based on genomic comparisons in the high-G+C-content subgroup of the family Alcaligenaceae.</title>
        <authorList>
            <person name="Szabo A."/>
            <person name="Felfoldi T."/>
        </authorList>
    </citation>
    <scope>NUCLEOTIDE SEQUENCE [LARGE SCALE GENOMIC DNA]</scope>
    <source>
        <strain evidence="1 2">DSM 25264</strain>
    </source>
</reference>